<reference evidence="2" key="1">
    <citation type="journal article" date="2015" name="Sci. Rep.">
        <title>Tissue- and time-dependent transcription in Ixodes ricinus salivary glands and midguts when blood feeding on the vertebrate host.</title>
        <authorList>
            <person name="Kotsyfakis M."/>
            <person name="Schwarz A."/>
            <person name="Erhart J."/>
            <person name="Ribeiro J.M."/>
        </authorList>
    </citation>
    <scope>NUCLEOTIDE SEQUENCE</scope>
    <source>
        <tissue evidence="2">Salivary gland and midgut</tissue>
    </source>
</reference>
<dbReference type="EMBL" id="GANP01014948">
    <property type="protein sequence ID" value="JAB69520.1"/>
    <property type="molecule type" value="mRNA"/>
</dbReference>
<proteinExistence type="evidence at transcript level"/>
<evidence type="ECO:0000256" key="1">
    <source>
        <dbReference type="SAM" id="SignalP"/>
    </source>
</evidence>
<dbReference type="AlphaFoldDB" id="V5GH41"/>
<keyword evidence="1" id="KW-0732">Signal</keyword>
<protein>
    <submittedName>
        <fullName evidence="2">Putative secreted protein</fullName>
    </submittedName>
</protein>
<name>V5GH41_IXORI</name>
<evidence type="ECO:0000313" key="2">
    <source>
        <dbReference type="EMBL" id="JAB69520.1"/>
    </source>
</evidence>
<accession>V5GH41</accession>
<sequence length="402" mass="44838">MVHLTSSGATAFALLFVLLVERGASDQPKCVLNEFLKLYAPFVYNLNFEVTGESNIPYMLKTDCDNLKNVTQQVETFLEGCSVAKSELLKEMITGLQLTKESLCGSELQEDLNLWRDCFNPSVFAECKKNVEERLDKLKQDGALGDQEKWCRNESLSYQCALKAGAGCPTKADRARKAVENYINTLMDVQGCLRPTVYACEGKLFHDCHWKFVYETDLKLPLLQSGEGALAKYCKAAKSVSTCTRNVQIEQCSEEKKTYLRTVEDGFRRSVDSLCDEKLPTSAEVWNKCLNQEALKNCTSKIPEPRDFDIKDPHLQICREKEETLKCELAAGSNCSASADVAKNALYAIRMTEIDIHNCSRPKLDGYGGSGCFSTTPAILLTLSALCVALLPTRQTLLLDFN</sequence>
<feature type="signal peptide" evidence="1">
    <location>
        <begin position="1"/>
        <end position="25"/>
    </location>
</feature>
<feature type="chain" id="PRO_5004733997" evidence="1">
    <location>
        <begin position="26"/>
        <end position="402"/>
    </location>
</feature>
<organism evidence="2">
    <name type="scientific">Ixodes ricinus</name>
    <name type="common">Common tick</name>
    <name type="synonym">Acarus ricinus</name>
    <dbReference type="NCBI Taxonomy" id="34613"/>
    <lineage>
        <taxon>Eukaryota</taxon>
        <taxon>Metazoa</taxon>
        <taxon>Ecdysozoa</taxon>
        <taxon>Arthropoda</taxon>
        <taxon>Chelicerata</taxon>
        <taxon>Arachnida</taxon>
        <taxon>Acari</taxon>
        <taxon>Parasitiformes</taxon>
        <taxon>Ixodida</taxon>
        <taxon>Ixodoidea</taxon>
        <taxon>Ixodidae</taxon>
        <taxon>Ixodinae</taxon>
        <taxon>Ixodes</taxon>
    </lineage>
</organism>